<dbReference type="Proteomes" id="UP000013827">
    <property type="component" value="Unassembled WGS sequence"/>
</dbReference>
<dbReference type="eggNOG" id="ENOG502SBCP">
    <property type="taxonomic scope" value="Eukaryota"/>
</dbReference>
<keyword evidence="4" id="KW-1185">Reference proteome</keyword>
<feature type="domain" description="Immune mapped protein 2 N-terminal" evidence="2">
    <location>
        <begin position="74"/>
        <end position="158"/>
    </location>
</feature>
<evidence type="ECO:0000313" key="4">
    <source>
        <dbReference type="Proteomes" id="UP000013827"/>
    </source>
</evidence>
<evidence type="ECO:0000256" key="1">
    <source>
        <dbReference type="SAM" id="MobiDB-lite"/>
    </source>
</evidence>
<accession>A0A0D3KV21</accession>
<protein>
    <recommendedName>
        <fullName evidence="2">Immune mapped protein 2 N-terminal domain-containing protein</fullName>
    </recommendedName>
</protein>
<feature type="compositionally biased region" description="Acidic residues" evidence="1">
    <location>
        <begin position="260"/>
        <end position="269"/>
    </location>
</feature>
<reference evidence="3" key="2">
    <citation type="submission" date="2024-10" db="UniProtKB">
        <authorList>
            <consortium name="EnsemblProtists"/>
        </authorList>
    </citation>
    <scope>IDENTIFICATION</scope>
</reference>
<dbReference type="InterPro" id="IPR040955">
    <property type="entry name" value="IMP2_N"/>
</dbReference>
<proteinExistence type="predicted"/>
<evidence type="ECO:0000259" key="2">
    <source>
        <dbReference type="Pfam" id="PF18590"/>
    </source>
</evidence>
<dbReference type="EnsemblProtists" id="EOD39606">
    <property type="protein sequence ID" value="EOD39606"/>
    <property type="gene ID" value="EMIHUDRAFT_200149"/>
</dbReference>
<dbReference type="RefSeq" id="XP_005792035.1">
    <property type="nucleotide sequence ID" value="XM_005791978.1"/>
</dbReference>
<dbReference type="KEGG" id="ehx:EMIHUDRAFT_200149"/>
<evidence type="ECO:0000313" key="3">
    <source>
        <dbReference type="EnsemblProtists" id="EOD39606"/>
    </source>
</evidence>
<organism evidence="3 4">
    <name type="scientific">Emiliania huxleyi (strain CCMP1516)</name>
    <dbReference type="NCBI Taxonomy" id="280463"/>
    <lineage>
        <taxon>Eukaryota</taxon>
        <taxon>Haptista</taxon>
        <taxon>Haptophyta</taxon>
        <taxon>Prymnesiophyceae</taxon>
        <taxon>Isochrysidales</taxon>
        <taxon>Noelaerhabdaceae</taxon>
        <taxon>Emiliania</taxon>
    </lineage>
</organism>
<dbReference type="Pfam" id="PF18590">
    <property type="entry name" value="IMP2_N"/>
    <property type="match status" value="1"/>
</dbReference>
<dbReference type="GeneID" id="17284877"/>
<dbReference type="PaxDb" id="2903-EOD39606"/>
<sequence length="269" mass="28726">MPDPLNACGDPEIYCDSFRIDLTSESFGQCKCGFKNADHPVKMKDVECCPCLGGGSSSVPKRVSRLSVPKKPTICGSLVYDDSAQGTLQLHYTRDAPVEGALAFFETEDAVPEFKLNSNCGRSDIIKGVGGPNPRKYYEGWSQFVKLAQGWTGDFTHLANKDAKPVALYITDENIKVTRVKLDEPIDLSEVVCVAIVPKDCLAYSGVTKLELGMFKVNAKNANGVSLDIGAASSPTRSAPPSPIKDVKPSPSPAPAATEVPEEESAPAA</sequence>
<reference evidence="4" key="1">
    <citation type="journal article" date="2013" name="Nature">
        <title>Pan genome of the phytoplankton Emiliania underpins its global distribution.</title>
        <authorList>
            <person name="Read B.A."/>
            <person name="Kegel J."/>
            <person name="Klute M.J."/>
            <person name="Kuo A."/>
            <person name="Lefebvre S.C."/>
            <person name="Maumus F."/>
            <person name="Mayer C."/>
            <person name="Miller J."/>
            <person name="Monier A."/>
            <person name="Salamov A."/>
            <person name="Young J."/>
            <person name="Aguilar M."/>
            <person name="Claverie J.M."/>
            <person name="Frickenhaus S."/>
            <person name="Gonzalez K."/>
            <person name="Herman E.K."/>
            <person name="Lin Y.C."/>
            <person name="Napier J."/>
            <person name="Ogata H."/>
            <person name="Sarno A.F."/>
            <person name="Shmutz J."/>
            <person name="Schroeder D."/>
            <person name="de Vargas C."/>
            <person name="Verret F."/>
            <person name="von Dassow P."/>
            <person name="Valentin K."/>
            <person name="Van de Peer Y."/>
            <person name="Wheeler G."/>
            <person name="Dacks J.B."/>
            <person name="Delwiche C.F."/>
            <person name="Dyhrman S.T."/>
            <person name="Glockner G."/>
            <person name="John U."/>
            <person name="Richards T."/>
            <person name="Worden A.Z."/>
            <person name="Zhang X."/>
            <person name="Grigoriev I.V."/>
            <person name="Allen A.E."/>
            <person name="Bidle K."/>
            <person name="Borodovsky M."/>
            <person name="Bowler C."/>
            <person name="Brownlee C."/>
            <person name="Cock J.M."/>
            <person name="Elias M."/>
            <person name="Gladyshev V.N."/>
            <person name="Groth M."/>
            <person name="Guda C."/>
            <person name="Hadaegh A."/>
            <person name="Iglesias-Rodriguez M.D."/>
            <person name="Jenkins J."/>
            <person name="Jones B.M."/>
            <person name="Lawson T."/>
            <person name="Leese F."/>
            <person name="Lindquist E."/>
            <person name="Lobanov A."/>
            <person name="Lomsadze A."/>
            <person name="Malik S.B."/>
            <person name="Marsh M.E."/>
            <person name="Mackinder L."/>
            <person name="Mock T."/>
            <person name="Mueller-Roeber B."/>
            <person name="Pagarete A."/>
            <person name="Parker M."/>
            <person name="Probert I."/>
            <person name="Quesneville H."/>
            <person name="Raines C."/>
            <person name="Rensing S.A."/>
            <person name="Riano-Pachon D.M."/>
            <person name="Richier S."/>
            <person name="Rokitta S."/>
            <person name="Shiraiwa Y."/>
            <person name="Soanes D.M."/>
            <person name="van der Giezen M."/>
            <person name="Wahlund T.M."/>
            <person name="Williams B."/>
            <person name="Wilson W."/>
            <person name="Wolfe G."/>
            <person name="Wurch L.L."/>
        </authorList>
    </citation>
    <scope>NUCLEOTIDE SEQUENCE</scope>
</reference>
<name>A0A0D3KV21_EMIH1</name>
<feature type="region of interest" description="Disordered" evidence="1">
    <location>
        <begin position="230"/>
        <end position="269"/>
    </location>
</feature>
<dbReference type="HOGENOM" id="CLU_090486_0_0_1"/>
<dbReference type="AlphaFoldDB" id="A0A0D3KV21"/>